<accession>A0ACB9JD13</accession>
<reference evidence="1 2" key="2">
    <citation type="journal article" date="2022" name="Mol. Ecol. Resour.">
        <title>The genomes of chicory, endive, great burdock and yacon provide insights into Asteraceae paleo-polyploidization history and plant inulin production.</title>
        <authorList>
            <person name="Fan W."/>
            <person name="Wang S."/>
            <person name="Wang H."/>
            <person name="Wang A."/>
            <person name="Jiang F."/>
            <person name="Liu H."/>
            <person name="Zhao H."/>
            <person name="Xu D."/>
            <person name="Zhang Y."/>
        </authorList>
    </citation>
    <scope>NUCLEOTIDE SEQUENCE [LARGE SCALE GENOMIC DNA]</scope>
    <source>
        <strain evidence="2">cv. Yunnan</strain>
        <tissue evidence="1">Leaves</tissue>
    </source>
</reference>
<dbReference type="EMBL" id="CM042021">
    <property type="protein sequence ID" value="KAI3818242.1"/>
    <property type="molecule type" value="Genomic_DNA"/>
</dbReference>
<reference evidence="2" key="1">
    <citation type="journal article" date="2022" name="Mol. Ecol. Resour.">
        <title>The genomes of chicory, endive, great burdock and yacon provide insights into Asteraceae palaeo-polyploidization history and plant inulin production.</title>
        <authorList>
            <person name="Fan W."/>
            <person name="Wang S."/>
            <person name="Wang H."/>
            <person name="Wang A."/>
            <person name="Jiang F."/>
            <person name="Liu H."/>
            <person name="Zhao H."/>
            <person name="Xu D."/>
            <person name="Zhang Y."/>
        </authorList>
    </citation>
    <scope>NUCLEOTIDE SEQUENCE [LARGE SCALE GENOMIC DNA]</scope>
    <source>
        <strain evidence="2">cv. Yunnan</strain>
    </source>
</reference>
<proteinExistence type="predicted"/>
<keyword evidence="2" id="KW-1185">Reference proteome</keyword>
<organism evidence="1 2">
    <name type="scientific">Smallanthus sonchifolius</name>
    <dbReference type="NCBI Taxonomy" id="185202"/>
    <lineage>
        <taxon>Eukaryota</taxon>
        <taxon>Viridiplantae</taxon>
        <taxon>Streptophyta</taxon>
        <taxon>Embryophyta</taxon>
        <taxon>Tracheophyta</taxon>
        <taxon>Spermatophyta</taxon>
        <taxon>Magnoliopsida</taxon>
        <taxon>eudicotyledons</taxon>
        <taxon>Gunneridae</taxon>
        <taxon>Pentapetalae</taxon>
        <taxon>asterids</taxon>
        <taxon>campanulids</taxon>
        <taxon>Asterales</taxon>
        <taxon>Asteraceae</taxon>
        <taxon>Asteroideae</taxon>
        <taxon>Heliantheae alliance</taxon>
        <taxon>Millerieae</taxon>
        <taxon>Smallanthus</taxon>
    </lineage>
</organism>
<comment type="caution">
    <text evidence="1">The sequence shown here is derived from an EMBL/GenBank/DDBJ whole genome shotgun (WGS) entry which is preliminary data.</text>
</comment>
<protein>
    <submittedName>
        <fullName evidence="1">Uncharacterized protein</fullName>
    </submittedName>
</protein>
<evidence type="ECO:0000313" key="1">
    <source>
        <dbReference type="EMBL" id="KAI3818242.1"/>
    </source>
</evidence>
<dbReference type="Proteomes" id="UP001056120">
    <property type="component" value="Linkage Group LG04"/>
</dbReference>
<evidence type="ECO:0000313" key="2">
    <source>
        <dbReference type="Proteomes" id="UP001056120"/>
    </source>
</evidence>
<name>A0ACB9JD13_9ASTR</name>
<gene>
    <name evidence="1" type="ORF">L1987_12045</name>
</gene>
<sequence length="172" mass="19186">MYTQNEYSQPSFGQPPPAPAPAPQWIGATPQPMNYAGQWSSGLCDCGSDVTNCCITCWCPCITFGQLAEIADTGTTSCAVHGAIYTILLAFTGCQWIYSCMYRTKMRQQYMLHEEPCNDCLVHFCCEPCAMCQEYRELKHRGFDMSLGWHGNMERANHAAVTPPFAQAGMKR</sequence>